<proteinExistence type="inferred from homology"/>
<name>A0AAJ0BV73_9PEZI</name>
<feature type="compositionally biased region" description="Low complexity" evidence="4">
    <location>
        <begin position="43"/>
        <end position="55"/>
    </location>
</feature>
<protein>
    <submittedName>
        <fullName evidence="5">Hepatocellular carcinoma-associated antigen 59-domain-containing protein</fullName>
    </submittedName>
</protein>
<reference evidence="5" key="1">
    <citation type="submission" date="2023-06" db="EMBL/GenBank/DDBJ databases">
        <title>Genome-scale phylogeny and comparative genomics of the fungal order Sordariales.</title>
        <authorList>
            <consortium name="Lawrence Berkeley National Laboratory"/>
            <person name="Hensen N."/>
            <person name="Bonometti L."/>
            <person name="Westerberg I."/>
            <person name="Brannstrom I.O."/>
            <person name="Guillou S."/>
            <person name="Cros-Aarteil S."/>
            <person name="Calhoun S."/>
            <person name="Haridas S."/>
            <person name="Kuo A."/>
            <person name="Mondo S."/>
            <person name="Pangilinan J."/>
            <person name="Riley R."/>
            <person name="Labutti K."/>
            <person name="Andreopoulos B."/>
            <person name="Lipzen A."/>
            <person name="Chen C."/>
            <person name="Yanf M."/>
            <person name="Daum C."/>
            <person name="Ng V."/>
            <person name="Clum A."/>
            <person name="Steindorff A."/>
            <person name="Ohm R."/>
            <person name="Martin F."/>
            <person name="Silar P."/>
            <person name="Natvig D."/>
            <person name="Lalanne C."/>
            <person name="Gautier V."/>
            <person name="Ament-Velasquez S.L."/>
            <person name="Kruys A."/>
            <person name="Hutchinson M.I."/>
            <person name="Powell A.J."/>
            <person name="Barry K."/>
            <person name="Miller A.N."/>
            <person name="Grigoriev I.V."/>
            <person name="Debuchy R."/>
            <person name="Gladieux P."/>
            <person name="Thoren M.H."/>
            <person name="Johannesson H."/>
        </authorList>
    </citation>
    <scope>NUCLEOTIDE SEQUENCE</scope>
    <source>
        <strain evidence="5">8032-3</strain>
    </source>
</reference>
<gene>
    <name evidence="5" type="ORF">QBC33DRAFT_546539</name>
</gene>
<feature type="region of interest" description="Disordered" evidence="4">
    <location>
        <begin position="19"/>
        <end position="124"/>
    </location>
</feature>
<accession>A0AAJ0BV73</accession>
<evidence type="ECO:0000256" key="4">
    <source>
        <dbReference type="SAM" id="MobiDB-lite"/>
    </source>
</evidence>
<evidence type="ECO:0000256" key="3">
    <source>
        <dbReference type="ARBA" id="ARBA00023242"/>
    </source>
</evidence>
<dbReference type="RefSeq" id="XP_060280810.1">
    <property type="nucleotide sequence ID" value="XM_060428671.1"/>
</dbReference>
<feature type="region of interest" description="Disordered" evidence="4">
    <location>
        <begin position="230"/>
        <end position="268"/>
    </location>
</feature>
<comment type="similarity">
    <text evidence="2">Belongs to the TLS1 family.</text>
</comment>
<evidence type="ECO:0000256" key="2">
    <source>
        <dbReference type="ARBA" id="ARBA00007643"/>
    </source>
</evidence>
<feature type="compositionally biased region" description="Basic and acidic residues" evidence="4">
    <location>
        <begin position="58"/>
        <end position="67"/>
    </location>
</feature>
<feature type="compositionally biased region" description="Basic and acidic residues" evidence="4">
    <location>
        <begin position="363"/>
        <end position="376"/>
    </location>
</feature>
<dbReference type="Proteomes" id="UP001244011">
    <property type="component" value="Unassembled WGS sequence"/>
</dbReference>
<keyword evidence="6" id="KW-1185">Reference proteome</keyword>
<dbReference type="PANTHER" id="PTHR13486:SF2">
    <property type="entry name" value="SPLICING FACTOR C9ORF78"/>
    <property type="match status" value="1"/>
</dbReference>
<evidence type="ECO:0000313" key="5">
    <source>
        <dbReference type="EMBL" id="KAK1764597.1"/>
    </source>
</evidence>
<feature type="region of interest" description="Disordered" evidence="4">
    <location>
        <begin position="320"/>
        <end position="376"/>
    </location>
</feature>
<dbReference type="AlphaFoldDB" id="A0AAJ0BV73"/>
<sequence>MASPAPEVTEPRVVFRPGKKRKIYRQRSEDADGETAEVANETSAGASGLRAGSSSTLETRDPRHPGSEEEELSVAEVLRRRNAQKARLGGVAFRATPTPRNDDAGATEDGNPGQSLTLPEGGGNAVDSIAEGGIVKRFATQTGLVGELVNRHMEEYIESELARRQRHANEYAAAQAQAQANSHQHSEETVHDKPVVMQPAMRGKLLEIDLGEEARARNIAMTERARRRLEGQSIDEEEEGAGQRPRKVRLGKDGKPLRQRGRRGSDDIKRDQLVEEFLRENRLDVYDIPAQNDASSAALGGDEAADDRIAEEFRRDFMDALSARRQRRRPATNAPPKPPKGTVKKEEILRGPKLGGSRNVRSQMRDLLLKEQMEKR</sequence>
<evidence type="ECO:0000313" key="6">
    <source>
        <dbReference type="Proteomes" id="UP001244011"/>
    </source>
</evidence>
<dbReference type="InterPro" id="IPR010756">
    <property type="entry name" value="Tls1-like"/>
</dbReference>
<comment type="caution">
    <text evidence="5">The sequence shown here is derived from an EMBL/GenBank/DDBJ whole genome shotgun (WGS) entry which is preliminary data.</text>
</comment>
<dbReference type="PANTHER" id="PTHR13486">
    <property type="entry name" value="TELOMERE LENGTH AND SILENCING PROTEIN 1 TLS1 FAMILY MEMBER"/>
    <property type="match status" value="1"/>
</dbReference>
<keyword evidence="3" id="KW-0539">Nucleus</keyword>
<dbReference type="Pfam" id="PF07052">
    <property type="entry name" value="Hep_59"/>
    <property type="match status" value="1"/>
</dbReference>
<comment type="subcellular location">
    <subcellularLocation>
        <location evidence="1">Nucleus</location>
    </subcellularLocation>
</comment>
<evidence type="ECO:0000256" key="1">
    <source>
        <dbReference type="ARBA" id="ARBA00004123"/>
    </source>
</evidence>
<organism evidence="5 6">
    <name type="scientific">Phialemonium atrogriseum</name>
    <dbReference type="NCBI Taxonomy" id="1093897"/>
    <lineage>
        <taxon>Eukaryota</taxon>
        <taxon>Fungi</taxon>
        <taxon>Dikarya</taxon>
        <taxon>Ascomycota</taxon>
        <taxon>Pezizomycotina</taxon>
        <taxon>Sordariomycetes</taxon>
        <taxon>Sordariomycetidae</taxon>
        <taxon>Cephalothecales</taxon>
        <taxon>Cephalothecaceae</taxon>
        <taxon>Phialemonium</taxon>
    </lineage>
</organism>
<dbReference type="EMBL" id="MU839019">
    <property type="protein sequence ID" value="KAK1764597.1"/>
    <property type="molecule type" value="Genomic_DNA"/>
</dbReference>
<dbReference type="GeneID" id="85311858"/>
<feature type="region of interest" description="Disordered" evidence="4">
    <location>
        <begin position="168"/>
        <end position="191"/>
    </location>
</feature>
<dbReference type="GO" id="GO:0005681">
    <property type="term" value="C:spliceosomal complex"/>
    <property type="evidence" value="ECO:0007669"/>
    <property type="project" value="TreeGrafter"/>
</dbReference>
<dbReference type="GO" id="GO:0000398">
    <property type="term" value="P:mRNA splicing, via spliceosome"/>
    <property type="evidence" value="ECO:0007669"/>
    <property type="project" value="TreeGrafter"/>
</dbReference>